<evidence type="ECO:0000313" key="5">
    <source>
        <dbReference type="Proteomes" id="UP000076442"/>
    </source>
</evidence>
<feature type="transmembrane region" description="Helical" evidence="1">
    <location>
        <begin position="41"/>
        <end position="60"/>
    </location>
</feature>
<evidence type="ECO:0000313" key="6">
    <source>
        <dbReference type="Proteomes" id="UP000665181"/>
    </source>
</evidence>
<dbReference type="Pfam" id="PF09819">
    <property type="entry name" value="ABC_cobalt"/>
    <property type="match status" value="1"/>
</dbReference>
<dbReference type="EMBL" id="CP120576">
    <property type="protein sequence ID" value="WEY84047.1"/>
    <property type="molecule type" value="Genomic_DNA"/>
</dbReference>
<dbReference type="Proteomes" id="UP000076442">
    <property type="component" value="Unassembled WGS sequence"/>
</dbReference>
<proteinExistence type="predicted"/>
<evidence type="ECO:0000313" key="3">
    <source>
        <dbReference type="EMBL" id="MBO3794827.1"/>
    </source>
</evidence>
<keyword evidence="1" id="KW-0472">Membrane</keyword>
<reference evidence="4" key="3">
    <citation type="submission" date="2023-03" db="EMBL/GenBank/DDBJ databases">
        <title>Complete genome sequences of 52 Bacillus and Priestia strains isolated from West-African fermentations and 26 reference strains from the DSMZ collection.</title>
        <authorList>
            <person name="Wiedenbein E.S."/>
            <person name="Canoy T.S."/>
            <person name="Hui Y."/>
            <person name="Parkouda C."/>
            <person name="Dawende C."/>
            <person name="Ametefe E."/>
            <person name="Jespersen L."/>
            <person name="Nielsen D.S."/>
        </authorList>
    </citation>
    <scope>NUCLEOTIDE SEQUENCE</scope>
    <source>
        <strain evidence="4">PRO56</strain>
    </source>
</reference>
<dbReference type="InterPro" id="IPR017195">
    <property type="entry name" value="ABC_thiamin-permease_prd"/>
</dbReference>
<evidence type="ECO:0000313" key="2">
    <source>
        <dbReference type="EMBL" id="KZD92710.1"/>
    </source>
</evidence>
<accession>A0A063X6E6</accession>
<dbReference type="SMR" id="A0A063X6E6"/>
<dbReference type="AlphaFoldDB" id="A0A063X6E6"/>
<feature type="transmembrane region" description="Helical" evidence="1">
    <location>
        <begin position="110"/>
        <end position="133"/>
    </location>
</feature>
<dbReference type="RefSeq" id="WP_003232554.1">
    <property type="nucleotide sequence ID" value="NZ_AP024621.1"/>
</dbReference>
<dbReference type="Proteomes" id="UP001214898">
    <property type="component" value="Chromosome"/>
</dbReference>
<keyword evidence="1" id="KW-1133">Transmembrane helix</keyword>
<keyword evidence="1" id="KW-0812">Transmembrane</keyword>
<feature type="transmembrane region" description="Helical" evidence="1">
    <location>
        <begin position="72"/>
        <end position="98"/>
    </location>
</feature>
<reference evidence="3" key="2">
    <citation type="submission" date="2021-03" db="EMBL/GenBank/DDBJ databases">
        <title>Isolation of Bacillus subtilis from fermented food sample.</title>
        <authorList>
            <person name="Lakshmanan V."/>
            <person name="Athira K."/>
            <person name="Rajagopal K."/>
        </authorList>
    </citation>
    <scope>NUCLEOTIDE SEQUENCE</scope>
    <source>
        <strain evidence="3">S1</strain>
    </source>
</reference>
<dbReference type="EMBL" id="JAGFPW010000008">
    <property type="protein sequence ID" value="MBO3794827.1"/>
    <property type="molecule type" value="Genomic_DNA"/>
</dbReference>
<gene>
    <name evidence="4" type="primary">thiV</name>
    <name evidence="2" type="ORF">B4122_1617</name>
    <name evidence="3" type="ORF">J5227_11050</name>
    <name evidence="4" type="ORF">P5633_17120</name>
</gene>
<organism evidence="3 6">
    <name type="scientific">Bacillus subtilis</name>
    <dbReference type="NCBI Taxonomy" id="1423"/>
    <lineage>
        <taxon>Bacteria</taxon>
        <taxon>Bacillati</taxon>
        <taxon>Bacillota</taxon>
        <taxon>Bacilli</taxon>
        <taxon>Bacillales</taxon>
        <taxon>Bacillaceae</taxon>
        <taxon>Bacillus</taxon>
    </lineage>
</organism>
<feature type="transmembrane region" description="Helical" evidence="1">
    <location>
        <begin position="9"/>
        <end position="29"/>
    </location>
</feature>
<name>A0A063X6E6_BACIU</name>
<evidence type="ECO:0000256" key="1">
    <source>
        <dbReference type="SAM" id="Phobius"/>
    </source>
</evidence>
<reference evidence="2 5" key="1">
    <citation type="submission" date="2015-09" db="EMBL/GenBank/DDBJ databases">
        <title>Spore heat resistance.</title>
        <authorList>
            <person name="Boekhorst J."/>
            <person name="Berendsen E.M."/>
            <person name="Wells-Bennik M.H."/>
            <person name="Kuipers O.P."/>
        </authorList>
    </citation>
    <scope>NUCLEOTIDE SEQUENCE [LARGE SCALE GENOMIC DNA]</scope>
    <source>
        <strain evidence="2 5">B4122</strain>
    </source>
</reference>
<dbReference type="EMBL" id="LJZV01000009">
    <property type="protein sequence ID" value="KZD92710.1"/>
    <property type="molecule type" value="Genomic_DNA"/>
</dbReference>
<sequence length="199" mass="21224">MKSWKVKEIVIMSVISIVFAVVYLLFTHFGNVLAGMFGPIAYEPIYGIWFIVSVIAAYMIRKPGAALVSEIIAALVECLLGNPSGPMVIVIGIVQGLGAEAVFLATRWKAYSLPVLMLAGMGSSVASFIYDLFVSGYAAYSPGYLLIMLVIRLISGALLAGLLGKAVSDSLAYTGVLNGMALGKELKKKRKRASEHASL</sequence>
<feature type="transmembrane region" description="Helical" evidence="1">
    <location>
        <begin position="145"/>
        <end position="164"/>
    </location>
</feature>
<dbReference type="PIRSF" id="PIRSF037394">
    <property type="entry name" value="ABC_thiamine-permease_YkoE_prd"/>
    <property type="match status" value="1"/>
</dbReference>
<dbReference type="Proteomes" id="UP000665181">
    <property type="component" value="Unassembled WGS sequence"/>
</dbReference>
<protein>
    <submittedName>
        <fullName evidence="3">ECF transporter S component</fullName>
    </submittedName>
    <submittedName>
        <fullName evidence="2">Substrate-specific component YkoE of thiamin-regulated ECF transporter for HydroxyMethylPyrimidine</fullName>
    </submittedName>
</protein>
<evidence type="ECO:0000313" key="4">
    <source>
        <dbReference type="EMBL" id="WEY84047.1"/>
    </source>
</evidence>